<dbReference type="PANTHER" id="PTHR15237:SF2">
    <property type="entry name" value="CELL CYCLE CHECKPOINT CONTROL PROTEIN RAD9B"/>
    <property type="match status" value="1"/>
</dbReference>
<evidence type="ECO:0000256" key="12">
    <source>
        <dbReference type="SAM" id="MobiDB-lite"/>
    </source>
</evidence>
<organism evidence="13 14">
    <name type="scientific">Bos mutus</name>
    <name type="common">wild yak</name>
    <dbReference type="NCBI Taxonomy" id="72004"/>
    <lineage>
        <taxon>Eukaryota</taxon>
        <taxon>Metazoa</taxon>
        <taxon>Chordata</taxon>
        <taxon>Craniata</taxon>
        <taxon>Vertebrata</taxon>
        <taxon>Euteleostomi</taxon>
        <taxon>Mammalia</taxon>
        <taxon>Eutheria</taxon>
        <taxon>Laurasiatheria</taxon>
        <taxon>Artiodactyla</taxon>
        <taxon>Ruminantia</taxon>
        <taxon>Pecora</taxon>
        <taxon>Bovidae</taxon>
        <taxon>Bovinae</taxon>
        <taxon>Bos</taxon>
    </lineage>
</organism>
<keyword evidence="7" id="KW-0378">Hydrolase</keyword>
<keyword evidence="6" id="KW-0227">DNA damage</keyword>
<sequence>MLKCVMSGSQVKGAEAFLAFLLFGKAIQALSRVSDELWLDPSEKGLALRSVNSCRSAYGCVLFSPVFFQHYQWSASVKMNDTDIILNLNCRLGMKSILPIFRCLNSLEKNVEKCKIFTRSDKCKVVIQFFCRHGIKKIHNVCFQESRPLQVIFQKNMCANTLVIQPRVLAEAVVLFTSSQEEVTLAVTPLKVCIKSSNEESMGKDYICHCALMEYYFLAFLITLWLYSKYYWHNIYSLLKGSKISSSILFWHLEVHDLESICVASERVCFIFIMSSLNKDGHLVTRRCYPLSEPIHSNSKAGKNVTSKVPEYISRKVEPKRLYSNETPTNISTLENCGSPLMKRANKDITEVPESDGNMSEVPESSVSDTEDVPGSPCLRKFSCMFFGAASSDQQEPFSLPFQSLATASGSEDDMNNGSFSTF</sequence>
<dbReference type="Pfam" id="PF04139">
    <property type="entry name" value="Rad9"/>
    <property type="match status" value="1"/>
</dbReference>
<evidence type="ECO:0000256" key="2">
    <source>
        <dbReference type="ARBA" id="ARBA00004123"/>
    </source>
</evidence>
<comment type="similarity">
    <text evidence="3 11">Belongs to the rad9 family.</text>
</comment>
<dbReference type="GO" id="GO:0031573">
    <property type="term" value="P:mitotic intra-S DNA damage checkpoint signaling"/>
    <property type="evidence" value="ECO:0007669"/>
    <property type="project" value="TreeGrafter"/>
</dbReference>
<feature type="region of interest" description="Disordered" evidence="12">
    <location>
        <begin position="351"/>
        <end position="373"/>
    </location>
</feature>
<evidence type="ECO:0000256" key="6">
    <source>
        <dbReference type="ARBA" id="ARBA00022763"/>
    </source>
</evidence>
<accession>A0A6B0R5Y5</accession>
<dbReference type="GO" id="GO:0006281">
    <property type="term" value="P:DNA repair"/>
    <property type="evidence" value="ECO:0007669"/>
    <property type="project" value="UniProtKB-UniRule"/>
</dbReference>
<dbReference type="AlphaFoldDB" id="A0A6B0R5Y5"/>
<keyword evidence="5" id="KW-0540">Nuclease</keyword>
<evidence type="ECO:0000256" key="10">
    <source>
        <dbReference type="ARBA" id="ARBA00059283"/>
    </source>
</evidence>
<evidence type="ECO:0000256" key="7">
    <source>
        <dbReference type="ARBA" id="ARBA00022801"/>
    </source>
</evidence>
<comment type="caution">
    <text evidence="13">The sequence shown here is derived from an EMBL/GenBank/DDBJ whole genome shotgun (WGS) entry which is preliminary data.</text>
</comment>
<evidence type="ECO:0000256" key="9">
    <source>
        <dbReference type="ARBA" id="ARBA00023242"/>
    </source>
</evidence>
<dbReference type="GO" id="GO:0000076">
    <property type="term" value="P:DNA replication checkpoint signaling"/>
    <property type="evidence" value="ECO:0007669"/>
    <property type="project" value="TreeGrafter"/>
</dbReference>
<dbReference type="PANTHER" id="PTHR15237">
    <property type="entry name" value="DNA REPAIR PROTEIN RAD9"/>
    <property type="match status" value="1"/>
</dbReference>
<dbReference type="SUPFAM" id="SSF55979">
    <property type="entry name" value="DNA clamp"/>
    <property type="match status" value="1"/>
</dbReference>
<keyword evidence="4" id="KW-0597">Phosphoprotein</keyword>
<dbReference type="InterPro" id="IPR007268">
    <property type="entry name" value="Rad9/Ddc1"/>
</dbReference>
<dbReference type="EMBL" id="VBQZ03000021">
    <property type="protein sequence ID" value="MXQ84347.1"/>
    <property type="molecule type" value="Genomic_DNA"/>
</dbReference>
<evidence type="ECO:0000313" key="13">
    <source>
        <dbReference type="EMBL" id="MXQ84347.1"/>
    </source>
</evidence>
<dbReference type="CDD" id="cd00577">
    <property type="entry name" value="PCNA"/>
    <property type="match status" value="1"/>
</dbReference>
<evidence type="ECO:0000256" key="1">
    <source>
        <dbReference type="ARBA" id="ARBA00000493"/>
    </source>
</evidence>
<name>A0A6B0R5Y5_9CETA</name>
<dbReference type="FunFam" id="3.70.10.10:FF:000005">
    <property type="entry name" value="Cell cycle checkpoint control protein"/>
    <property type="match status" value="1"/>
</dbReference>
<evidence type="ECO:0000313" key="14">
    <source>
        <dbReference type="Proteomes" id="UP000322234"/>
    </source>
</evidence>
<comment type="catalytic activity">
    <reaction evidence="1">
        <text>Exonucleolytic cleavage in the 3'- to 5'-direction to yield nucleoside 5'-phosphates.</text>
        <dbReference type="EC" id="3.1.11.2"/>
    </reaction>
</comment>
<keyword evidence="9" id="KW-0539">Nucleus</keyword>
<dbReference type="PIRSF" id="PIRSF009303">
    <property type="entry name" value="Cell_cycle_RAD9"/>
    <property type="match status" value="1"/>
</dbReference>
<dbReference type="Gene3D" id="3.70.10.10">
    <property type="match status" value="1"/>
</dbReference>
<evidence type="ECO:0000256" key="5">
    <source>
        <dbReference type="ARBA" id="ARBA00022722"/>
    </source>
</evidence>
<dbReference type="Proteomes" id="UP000322234">
    <property type="component" value="Unassembled WGS sequence"/>
</dbReference>
<proteinExistence type="inferred from homology"/>
<evidence type="ECO:0000256" key="8">
    <source>
        <dbReference type="ARBA" id="ARBA00022839"/>
    </source>
</evidence>
<dbReference type="InterPro" id="IPR026584">
    <property type="entry name" value="Rad9"/>
</dbReference>
<dbReference type="InterPro" id="IPR046938">
    <property type="entry name" value="DNA_clamp_sf"/>
</dbReference>
<evidence type="ECO:0000256" key="3">
    <source>
        <dbReference type="ARBA" id="ARBA00008494"/>
    </source>
</evidence>
<gene>
    <name evidence="13" type="ORF">E5288_WYG020740</name>
</gene>
<comment type="subcellular location">
    <subcellularLocation>
        <location evidence="2">Nucleus</location>
    </subcellularLocation>
</comment>
<dbReference type="GO" id="GO:0008311">
    <property type="term" value="F:double-stranded DNA 3'-5' DNA exonuclease activity"/>
    <property type="evidence" value="ECO:0007669"/>
    <property type="project" value="UniProtKB-EC"/>
</dbReference>
<keyword evidence="8" id="KW-0269">Exonuclease</keyword>
<dbReference type="GO" id="GO:0071479">
    <property type="term" value="P:cellular response to ionizing radiation"/>
    <property type="evidence" value="ECO:0007669"/>
    <property type="project" value="TreeGrafter"/>
</dbReference>
<comment type="function">
    <text evidence="10">Component of the 9-1-1 cell-cycle checkpoint response complex that plays a major role in DNA repair. The 9-1-1 complex is recruited to DNA lesion upon damage by the RAD17-replication factor C (RFC) clamp loader complex. Acts then as a sliding clamp platform on DNA for several proteins involved in long-patch base excision repair (LP-BER). The 9-1-1 complex stimulates DNA polymerase beta (POLB) activity by increasing its affinity for the 3'-OH end of the primer-template and stabilizes POLB to those sites where LP-BER proceeds; endonuclease FEN1 cleavage activity on substrates with double, nick, or gap flaps of distinct sequences and lengths; and DNA ligase I (LIG1) on long-patch base excision repair substrates. The 9-1-1 complex is necessary for the recruitment of RHNO1 to sites of double-stranded breaks (DSB) occurring during the S phase. RAD9A possesses 3'-&gt;5' double stranded DNA exonuclease activity.</text>
</comment>
<evidence type="ECO:0000256" key="4">
    <source>
        <dbReference type="ARBA" id="ARBA00022553"/>
    </source>
</evidence>
<dbReference type="GO" id="GO:0030896">
    <property type="term" value="C:checkpoint clamp complex"/>
    <property type="evidence" value="ECO:0007669"/>
    <property type="project" value="UniProtKB-UniRule"/>
</dbReference>
<feature type="region of interest" description="Disordered" evidence="12">
    <location>
        <begin position="404"/>
        <end position="423"/>
    </location>
</feature>
<evidence type="ECO:0000256" key="11">
    <source>
        <dbReference type="PIRNR" id="PIRNR009303"/>
    </source>
</evidence>
<reference evidence="13" key="1">
    <citation type="submission" date="2019-10" db="EMBL/GenBank/DDBJ databases">
        <title>The sequence and de novo assembly of the wild yak genome.</title>
        <authorList>
            <person name="Liu Y."/>
        </authorList>
    </citation>
    <scope>NUCLEOTIDE SEQUENCE [LARGE SCALE GENOMIC DNA]</scope>
    <source>
        <tissue evidence="13">Blood</tissue>
    </source>
</reference>
<protein>
    <recommendedName>
        <fullName evidence="11">Cell cycle checkpoint control protein</fullName>
    </recommendedName>
</protein>
<keyword evidence="14" id="KW-1185">Reference proteome</keyword>